<evidence type="ECO:0000313" key="17">
    <source>
        <dbReference type="Proteomes" id="UP000294292"/>
    </source>
</evidence>
<feature type="binding site" evidence="14">
    <location>
        <position position="120"/>
    </location>
    <ligand>
        <name>ATP</name>
        <dbReference type="ChEBI" id="CHEBI:30616"/>
    </ligand>
</feature>
<dbReference type="GO" id="GO:0003725">
    <property type="term" value="F:double-stranded RNA binding"/>
    <property type="evidence" value="ECO:0007669"/>
    <property type="project" value="UniProtKB-UniRule"/>
</dbReference>
<dbReference type="GO" id="GO:0005737">
    <property type="term" value="C:cytoplasm"/>
    <property type="evidence" value="ECO:0007669"/>
    <property type="project" value="UniProtKB-SubCell"/>
</dbReference>
<evidence type="ECO:0000256" key="10">
    <source>
        <dbReference type="ARBA" id="ARBA00022840"/>
    </source>
</evidence>
<gene>
    <name evidence="16" type="ORF">E2636_13510</name>
</gene>
<keyword evidence="9 13" id="KW-0547">Nucleotide-binding</keyword>
<feature type="binding site" evidence="14">
    <location>
        <position position="184"/>
    </location>
    <ligand>
        <name>L-threonine</name>
        <dbReference type="ChEBI" id="CHEBI:57926"/>
    </ligand>
</feature>
<keyword evidence="6 13" id="KW-0808">Transferase</keyword>
<dbReference type="SUPFAM" id="SSF55821">
    <property type="entry name" value="YrdC/RibB"/>
    <property type="match status" value="1"/>
</dbReference>
<dbReference type="PANTHER" id="PTHR17490">
    <property type="entry name" value="SUA5"/>
    <property type="match status" value="1"/>
</dbReference>
<evidence type="ECO:0000256" key="2">
    <source>
        <dbReference type="ARBA" id="ARBA00007663"/>
    </source>
</evidence>
<dbReference type="Proteomes" id="UP000294292">
    <property type="component" value="Chromosome"/>
</dbReference>
<feature type="binding site" evidence="14">
    <location>
        <position position="124"/>
    </location>
    <ligand>
        <name>L-threonine</name>
        <dbReference type="ChEBI" id="CHEBI:57926"/>
    </ligand>
</feature>
<dbReference type="InterPro" id="IPR038385">
    <property type="entry name" value="Sua5/YwlC_C"/>
</dbReference>
<feature type="binding site" evidence="14">
    <location>
        <position position="69"/>
    </location>
    <ligand>
        <name>L-threonine</name>
        <dbReference type="ChEBI" id="CHEBI:57926"/>
    </ligand>
</feature>
<dbReference type="Gene3D" id="3.90.870.10">
    <property type="entry name" value="DHBP synthase"/>
    <property type="match status" value="1"/>
</dbReference>
<dbReference type="InterPro" id="IPR005145">
    <property type="entry name" value="Sua5_C"/>
</dbReference>
<dbReference type="PIRSF" id="PIRSF004930">
    <property type="entry name" value="Tln_factor_SUA5"/>
    <property type="match status" value="1"/>
</dbReference>
<dbReference type="GO" id="GO:0005524">
    <property type="term" value="F:ATP binding"/>
    <property type="evidence" value="ECO:0007669"/>
    <property type="project" value="UniProtKB-UniRule"/>
</dbReference>
<evidence type="ECO:0000313" key="16">
    <source>
        <dbReference type="EMBL" id="QBP42101.1"/>
    </source>
</evidence>
<sequence>MITTRLIVDNNVNKTQAYTQAVEKLIQGEIVAFPTETVYGLGAIATNEQAVAKIFEAKGRPSDNPLIVHVGEAHHILKYVKDIPQKANDCIETFWPGPLTVILNAIPNTFAPNVTAGLSTVGLRMPDHPIALELLRRLGQPVAAPSANRSGKPSPTTALHVEKDLQGRIPLILDGGATGIGLESTVVDFTVDPPVILRPGGVTAQMLRDVIGEVIDPDTTTVEDETVPRAPGMKYAHYAPDAPVFLIEPDHEAVENAITSIHMKHQKVALLAPDEFKQYHADWFFSLGNQQNLETSARHLYAHLRSCDDTVTDIILVTVPIKTGVGAAILNRLEKAANGNWWHS</sequence>
<dbReference type="Pfam" id="PF01300">
    <property type="entry name" value="Sua5_yciO_yrdC"/>
    <property type="match status" value="1"/>
</dbReference>
<evidence type="ECO:0000256" key="14">
    <source>
        <dbReference type="PIRSR" id="PIRSR004930-1"/>
    </source>
</evidence>
<evidence type="ECO:0000259" key="15">
    <source>
        <dbReference type="PROSITE" id="PS51163"/>
    </source>
</evidence>
<evidence type="ECO:0000256" key="1">
    <source>
        <dbReference type="ARBA" id="ARBA00004496"/>
    </source>
</evidence>
<dbReference type="GO" id="GO:0000049">
    <property type="term" value="F:tRNA binding"/>
    <property type="evidence" value="ECO:0007669"/>
    <property type="project" value="TreeGrafter"/>
</dbReference>
<dbReference type="AlphaFoldDB" id="A0A4P6ZZS9"/>
<evidence type="ECO:0000256" key="7">
    <source>
        <dbReference type="ARBA" id="ARBA00022694"/>
    </source>
</evidence>
<comment type="subcellular location">
    <subcellularLocation>
        <location evidence="1 13">Cytoplasm</location>
    </subcellularLocation>
</comment>
<keyword evidence="10 13" id="KW-0067">ATP-binding</keyword>
<dbReference type="EC" id="2.7.7.87" evidence="3 13"/>
<feature type="binding site" evidence="14">
    <location>
        <position position="154"/>
    </location>
    <ligand>
        <name>ATP</name>
        <dbReference type="ChEBI" id="CHEBI:30616"/>
    </ligand>
</feature>
<feature type="binding site" evidence="14">
    <location>
        <position position="60"/>
    </location>
    <ligand>
        <name>ATP</name>
        <dbReference type="ChEBI" id="CHEBI:30616"/>
    </ligand>
</feature>
<keyword evidence="5 13" id="KW-0963">Cytoplasm</keyword>
<dbReference type="KEGG" id="panc:E2636_13510"/>
<protein>
    <recommendedName>
        <fullName evidence="4 13">Threonylcarbamoyl-AMP synthase</fullName>
        <shortName evidence="13">TC-AMP synthase</shortName>
        <ecNumber evidence="3 13">2.7.7.87</ecNumber>
    </recommendedName>
    <alternativeName>
        <fullName evidence="11 13">L-threonylcarbamoyladenylate synthase</fullName>
    </alternativeName>
</protein>
<dbReference type="InterPro" id="IPR050156">
    <property type="entry name" value="TC-AMP_synthase_SUA5"/>
</dbReference>
<evidence type="ECO:0000256" key="12">
    <source>
        <dbReference type="ARBA" id="ARBA00048366"/>
    </source>
</evidence>
<evidence type="ECO:0000256" key="8">
    <source>
        <dbReference type="ARBA" id="ARBA00022695"/>
    </source>
</evidence>
<dbReference type="GO" id="GO:0061710">
    <property type="term" value="F:L-threonylcarbamoyladenylate synthase"/>
    <property type="evidence" value="ECO:0007669"/>
    <property type="project" value="UniProtKB-EC"/>
</dbReference>
<evidence type="ECO:0000256" key="4">
    <source>
        <dbReference type="ARBA" id="ARBA00015492"/>
    </source>
</evidence>
<comment type="similarity">
    <text evidence="2 13">Belongs to the SUA5 family.</text>
</comment>
<keyword evidence="17" id="KW-1185">Reference proteome</keyword>
<organism evidence="16 17">
    <name type="scientific">Paenisporosarcina antarctica</name>
    <dbReference type="NCBI Taxonomy" id="417367"/>
    <lineage>
        <taxon>Bacteria</taxon>
        <taxon>Bacillati</taxon>
        <taxon>Bacillota</taxon>
        <taxon>Bacilli</taxon>
        <taxon>Bacillales</taxon>
        <taxon>Caryophanaceae</taxon>
        <taxon>Paenisporosarcina</taxon>
    </lineage>
</organism>
<evidence type="ECO:0000256" key="13">
    <source>
        <dbReference type="PIRNR" id="PIRNR004930"/>
    </source>
</evidence>
<dbReference type="PROSITE" id="PS51163">
    <property type="entry name" value="YRDC"/>
    <property type="match status" value="1"/>
</dbReference>
<keyword evidence="8 13" id="KW-0548">Nucleotidyltransferase</keyword>
<dbReference type="FunFam" id="3.90.870.10:FF:000009">
    <property type="entry name" value="Threonylcarbamoyl-AMP synthase, putative"/>
    <property type="match status" value="1"/>
</dbReference>
<evidence type="ECO:0000256" key="6">
    <source>
        <dbReference type="ARBA" id="ARBA00022679"/>
    </source>
</evidence>
<dbReference type="Pfam" id="PF03481">
    <property type="entry name" value="Sua5_C"/>
    <property type="match status" value="1"/>
</dbReference>
<dbReference type="GO" id="GO:0006450">
    <property type="term" value="P:regulation of translational fidelity"/>
    <property type="evidence" value="ECO:0007669"/>
    <property type="project" value="TreeGrafter"/>
</dbReference>
<proteinExistence type="inferred from homology"/>
<feature type="binding site" evidence="14">
    <location>
        <position position="144"/>
    </location>
    <ligand>
        <name>ATP</name>
        <dbReference type="ChEBI" id="CHEBI:30616"/>
    </ligand>
</feature>
<comment type="function">
    <text evidence="13">Required for the formation of a threonylcarbamoyl group on adenosine at position 37 (t(6)A37) in tRNAs that read codons beginning with adenine.</text>
</comment>
<name>A0A4P6ZZS9_9BACL</name>
<dbReference type="InterPro" id="IPR017945">
    <property type="entry name" value="DHBP_synth_RibB-like_a/b_dom"/>
</dbReference>
<evidence type="ECO:0000256" key="3">
    <source>
        <dbReference type="ARBA" id="ARBA00012584"/>
    </source>
</evidence>
<dbReference type="OrthoDB" id="9814580at2"/>
<feature type="binding site" evidence="14">
    <location>
        <position position="37"/>
    </location>
    <ligand>
        <name>L-threonine</name>
        <dbReference type="ChEBI" id="CHEBI:57926"/>
    </ligand>
</feature>
<dbReference type="Gene3D" id="3.40.50.11030">
    <property type="entry name" value="Threonylcarbamoyl-AMP synthase, C-terminal domain"/>
    <property type="match status" value="1"/>
</dbReference>
<dbReference type="InterPro" id="IPR010923">
    <property type="entry name" value="T(6)A37_SUA5"/>
</dbReference>
<evidence type="ECO:0000256" key="5">
    <source>
        <dbReference type="ARBA" id="ARBA00022490"/>
    </source>
</evidence>
<feature type="binding site" evidence="14">
    <location>
        <position position="64"/>
    </location>
    <ligand>
        <name>ATP</name>
        <dbReference type="ChEBI" id="CHEBI:30616"/>
    </ligand>
</feature>
<reference evidence="16 17" key="1">
    <citation type="submission" date="2019-03" db="EMBL/GenBank/DDBJ databases">
        <title>Complete genome sequence of Paenisporosarcina antarctica CGMCC 1.6503T.</title>
        <authorList>
            <person name="Rong J.-C."/>
            <person name="Chi N.-Y."/>
            <person name="Zhang Q.-F."/>
        </authorList>
    </citation>
    <scope>NUCLEOTIDE SEQUENCE [LARGE SCALE GENOMIC DNA]</scope>
    <source>
        <strain evidence="16 17">CGMCC 1.6503</strain>
    </source>
</reference>
<evidence type="ECO:0000256" key="9">
    <source>
        <dbReference type="ARBA" id="ARBA00022741"/>
    </source>
</evidence>
<dbReference type="InterPro" id="IPR006070">
    <property type="entry name" value="Sua5-like_dom"/>
</dbReference>
<feature type="binding site" evidence="14">
    <location>
        <position position="146"/>
    </location>
    <ligand>
        <name>ATP</name>
        <dbReference type="ChEBI" id="CHEBI:30616"/>
    </ligand>
</feature>
<dbReference type="PANTHER" id="PTHR17490:SF16">
    <property type="entry name" value="THREONYLCARBAMOYL-AMP SYNTHASE"/>
    <property type="match status" value="1"/>
</dbReference>
<evidence type="ECO:0000256" key="11">
    <source>
        <dbReference type="ARBA" id="ARBA00029774"/>
    </source>
</evidence>
<feature type="binding site" evidence="14">
    <location>
        <position position="198"/>
    </location>
    <ligand>
        <name>ATP</name>
        <dbReference type="ChEBI" id="CHEBI:30616"/>
    </ligand>
</feature>
<keyword evidence="7 13" id="KW-0819">tRNA processing</keyword>
<feature type="domain" description="YrdC-like" evidence="15">
    <location>
        <begin position="15"/>
        <end position="202"/>
    </location>
</feature>
<dbReference type="GO" id="GO:0008033">
    <property type="term" value="P:tRNA processing"/>
    <property type="evidence" value="ECO:0007669"/>
    <property type="project" value="UniProtKB-KW"/>
</dbReference>
<accession>A0A4P6ZZS9</accession>
<comment type="catalytic activity">
    <reaction evidence="12 13">
        <text>L-threonine + hydrogencarbonate + ATP = L-threonylcarbamoyladenylate + diphosphate + H2O</text>
        <dbReference type="Rhea" id="RHEA:36407"/>
        <dbReference type="ChEBI" id="CHEBI:15377"/>
        <dbReference type="ChEBI" id="CHEBI:17544"/>
        <dbReference type="ChEBI" id="CHEBI:30616"/>
        <dbReference type="ChEBI" id="CHEBI:33019"/>
        <dbReference type="ChEBI" id="CHEBI:57926"/>
        <dbReference type="ChEBI" id="CHEBI:73682"/>
        <dbReference type="EC" id="2.7.7.87"/>
    </reaction>
</comment>
<feature type="binding site" evidence="14">
    <location>
        <position position="238"/>
    </location>
    <ligand>
        <name>ATP</name>
        <dbReference type="ChEBI" id="CHEBI:30616"/>
    </ligand>
</feature>
<dbReference type="RefSeq" id="WP_134210665.1">
    <property type="nucleotide sequence ID" value="NZ_CP038015.1"/>
</dbReference>
<dbReference type="NCBIfam" id="TIGR00057">
    <property type="entry name" value="L-threonylcarbamoyladenylate synthase"/>
    <property type="match status" value="1"/>
</dbReference>
<dbReference type="EMBL" id="CP038015">
    <property type="protein sequence ID" value="QBP42101.1"/>
    <property type="molecule type" value="Genomic_DNA"/>
</dbReference>